<evidence type="ECO:0000259" key="1">
    <source>
        <dbReference type="Pfam" id="PF08818"/>
    </source>
</evidence>
<dbReference type="RefSeq" id="WP_253755097.1">
    <property type="nucleotide sequence ID" value="NZ_JAMZDZ010000001.1"/>
</dbReference>
<protein>
    <submittedName>
        <fullName evidence="2">DUF1801 domain-containing protein</fullName>
    </submittedName>
</protein>
<comment type="caution">
    <text evidence="2">The sequence shown here is derived from an EMBL/GenBank/DDBJ whole genome shotgun (WGS) entry which is preliminary data.</text>
</comment>
<name>A0ABV8LKJ8_9ACTN</name>
<keyword evidence="3" id="KW-1185">Reference proteome</keyword>
<accession>A0ABV8LKJ8</accession>
<evidence type="ECO:0000313" key="2">
    <source>
        <dbReference type="EMBL" id="MFC4131507.1"/>
    </source>
</evidence>
<dbReference type="SUPFAM" id="SSF159888">
    <property type="entry name" value="YdhG-like"/>
    <property type="match status" value="1"/>
</dbReference>
<feature type="domain" description="YdhG-like" evidence="1">
    <location>
        <begin position="21"/>
        <end position="123"/>
    </location>
</feature>
<dbReference type="Proteomes" id="UP001595816">
    <property type="component" value="Unassembled WGS sequence"/>
</dbReference>
<evidence type="ECO:0000313" key="3">
    <source>
        <dbReference type="Proteomes" id="UP001595816"/>
    </source>
</evidence>
<sequence>MADKPAAEQIDDIIAGLDDWRGETLTRLRSLINKADPALVEEVKWKMPSRPEGIPVWTYNGIVCIIEPFKQAVKLTFFKGAQLTDPDKLFNARLKSRTDRAIDFRQDSPIDATAVKAMVRQAVELNKPS</sequence>
<organism evidence="2 3">
    <name type="scientific">Hamadaea flava</name>
    <dbReference type="NCBI Taxonomy" id="1742688"/>
    <lineage>
        <taxon>Bacteria</taxon>
        <taxon>Bacillati</taxon>
        <taxon>Actinomycetota</taxon>
        <taxon>Actinomycetes</taxon>
        <taxon>Micromonosporales</taxon>
        <taxon>Micromonosporaceae</taxon>
        <taxon>Hamadaea</taxon>
    </lineage>
</organism>
<proteinExistence type="predicted"/>
<dbReference type="Gene3D" id="3.90.1150.200">
    <property type="match status" value="1"/>
</dbReference>
<dbReference type="InterPro" id="IPR014922">
    <property type="entry name" value="YdhG-like"/>
</dbReference>
<dbReference type="Pfam" id="PF08818">
    <property type="entry name" value="DUF1801"/>
    <property type="match status" value="1"/>
</dbReference>
<dbReference type="EMBL" id="JBHSAY010000006">
    <property type="protein sequence ID" value="MFC4131507.1"/>
    <property type="molecule type" value="Genomic_DNA"/>
</dbReference>
<gene>
    <name evidence="2" type="ORF">ACFOZ4_12930</name>
</gene>
<reference evidence="3" key="1">
    <citation type="journal article" date="2019" name="Int. J. Syst. Evol. Microbiol.">
        <title>The Global Catalogue of Microorganisms (GCM) 10K type strain sequencing project: providing services to taxonomists for standard genome sequencing and annotation.</title>
        <authorList>
            <consortium name="The Broad Institute Genomics Platform"/>
            <consortium name="The Broad Institute Genome Sequencing Center for Infectious Disease"/>
            <person name="Wu L."/>
            <person name="Ma J."/>
        </authorList>
    </citation>
    <scope>NUCLEOTIDE SEQUENCE [LARGE SCALE GENOMIC DNA]</scope>
    <source>
        <strain evidence="3">CGMCC 4.7289</strain>
    </source>
</reference>